<keyword evidence="7" id="KW-1185">Reference proteome</keyword>
<dbReference type="GO" id="GO:0006281">
    <property type="term" value="P:DNA repair"/>
    <property type="evidence" value="ECO:0007669"/>
    <property type="project" value="TreeGrafter"/>
</dbReference>
<feature type="compositionally biased region" description="Pro residues" evidence="4">
    <location>
        <begin position="473"/>
        <end position="488"/>
    </location>
</feature>
<keyword evidence="2" id="KW-0378">Hydrolase</keyword>
<dbReference type="GO" id="GO:0005634">
    <property type="term" value="C:nucleus"/>
    <property type="evidence" value="ECO:0007669"/>
    <property type="project" value="TreeGrafter"/>
</dbReference>
<evidence type="ECO:0000256" key="2">
    <source>
        <dbReference type="ARBA" id="ARBA00022801"/>
    </source>
</evidence>
<dbReference type="OrthoDB" id="3270319at2759"/>
<dbReference type="SMART" id="SM00490">
    <property type="entry name" value="HELICc"/>
    <property type="match status" value="1"/>
</dbReference>
<dbReference type="GO" id="GO:0016787">
    <property type="term" value="F:hydrolase activity"/>
    <property type="evidence" value="ECO:0007669"/>
    <property type="project" value="UniProtKB-KW"/>
</dbReference>
<dbReference type="GO" id="GO:0008094">
    <property type="term" value="F:ATP-dependent activity, acting on DNA"/>
    <property type="evidence" value="ECO:0007669"/>
    <property type="project" value="TreeGrafter"/>
</dbReference>
<keyword evidence="3" id="KW-0067">ATP-binding</keyword>
<feature type="compositionally biased region" description="Polar residues" evidence="4">
    <location>
        <begin position="454"/>
        <end position="463"/>
    </location>
</feature>
<dbReference type="InterPro" id="IPR001650">
    <property type="entry name" value="Helicase_C-like"/>
</dbReference>
<feature type="compositionally biased region" description="Polar residues" evidence="4">
    <location>
        <begin position="494"/>
        <end position="518"/>
    </location>
</feature>
<evidence type="ECO:0000256" key="4">
    <source>
        <dbReference type="SAM" id="MobiDB-lite"/>
    </source>
</evidence>
<dbReference type="PROSITE" id="PS51194">
    <property type="entry name" value="HELICASE_CTER"/>
    <property type="match status" value="1"/>
</dbReference>
<reference evidence="6 7" key="1">
    <citation type="journal article" date="2018" name="Evol. Lett.">
        <title>Horizontal gene cluster transfer increased hallucinogenic mushroom diversity.</title>
        <authorList>
            <person name="Reynolds H.T."/>
            <person name="Vijayakumar V."/>
            <person name="Gluck-Thaler E."/>
            <person name="Korotkin H.B."/>
            <person name="Matheny P.B."/>
            <person name="Slot J.C."/>
        </authorList>
    </citation>
    <scope>NUCLEOTIDE SEQUENCE [LARGE SCALE GENOMIC DNA]</scope>
    <source>
        <strain evidence="6 7">SRW20</strain>
    </source>
</reference>
<accession>A0A409YAL6</accession>
<name>A0A409YAL6_9AGAR</name>
<feature type="compositionally biased region" description="Low complexity" evidence="4">
    <location>
        <begin position="270"/>
        <end position="283"/>
    </location>
</feature>
<dbReference type="STRING" id="231916.A0A409YAL6"/>
<evidence type="ECO:0000313" key="7">
    <source>
        <dbReference type="Proteomes" id="UP000284706"/>
    </source>
</evidence>
<dbReference type="PANTHER" id="PTHR45626">
    <property type="entry name" value="TRANSCRIPTION TERMINATION FACTOR 2-RELATED"/>
    <property type="match status" value="1"/>
</dbReference>
<dbReference type="InterPro" id="IPR027417">
    <property type="entry name" value="P-loop_NTPase"/>
</dbReference>
<evidence type="ECO:0000313" key="6">
    <source>
        <dbReference type="EMBL" id="PPR00042.1"/>
    </source>
</evidence>
<sequence>MIVSRAFYIEHRMSVGYARLSLEEKIPFFKSLPEWIEKMSTKMDTCARLCKHLLSRDDAPDPIIVDGQLVLPPLPPLAEGEEPQQTIKIIISQEFPSLAPLLRNVLKLYGLRNLAINGNMTYPNRSKTVKKFITDAMERILIMSSIGGCGLNLTCACAVILLDQHWSSQDEIQTIGRAHRQGQKRTVRVYHLLADETADIVLASLASGKRDMMEGFLNQARGQELLQLLRGEVVANEEDFEEDDEATDQPKSKKRPSQPKKKATKKGAKGDPAAGTGPGETPGVEMDKGEVKDVEQGQEKGLEREGEQRQEPQDDVASQKEPEVGGEPSKEPEMEGEQGKEPENEMVSPQGLEESGEPSRDPDNDKSMRTDDSESDGTIHGEATASGQSALSLCRYDSSDHEMDSPPPPVSRNSAELPSTPPRPSNFGERRPLPPSANSPEVRPTTKRPRIVDYQSSPASLFNQDEPIESPSPTRPPMPLRGSPPSPLLPAITLRTQKSQDQTSSPAIAANILQTMSQPVDEVRKTDGTRRSVSASQPGRFGLSSSTDRVARNASSAGPSSITAPLPQRGQRKLATVPTNRQPTLFRSQRKDDALSPPRASVSSKNPYGGRKKNAKG</sequence>
<protein>
    <recommendedName>
        <fullName evidence="5">Helicase C-terminal domain-containing protein</fullName>
    </recommendedName>
</protein>
<feature type="compositionally biased region" description="Polar residues" evidence="4">
    <location>
        <begin position="577"/>
        <end position="587"/>
    </location>
</feature>
<evidence type="ECO:0000259" key="5">
    <source>
        <dbReference type="PROSITE" id="PS51194"/>
    </source>
</evidence>
<dbReference type="GO" id="GO:0005524">
    <property type="term" value="F:ATP binding"/>
    <property type="evidence" value="ECO:0007669"/>
    <property type="project" value="UniProtKB-KW"/>
</dbReference>
<gene>
    <name evidence="6" type="ORF">CVT26_008918</name>
</gene>
<evidence type="ECO:0000256" key="1">
    <source>
        <dbReference type="ARBA" id="ARBA00022741"/>
    </source>
</evidence>
<organism evidence="6 7">
    <name type="scientific">Gymnopilus dilepis</name>
    <dbReference type="NCBI Taxonomy" id="231916"/>
    <lineage>
        <taxon>Eukaryota</taxon>
        <taxon>Fungi</taxon>
        <taxon>Dikarya</taxon>
        <taxon>Basidiomycota</taxon>
        <taxon>Agaricomycotina</taxon>
        <taxon>Agaricomycetes</taxon>
        <taxon>Agaricomycetidae</taxon>
        <taxon>Agaricales</taxon>
        <taxon>Agaricineae</taxon>
        <taxon>Hymenogastraceae</taxon>
        <taxon>Gymnopilus</taxon>
    </lineage>
</organism>
<dbReference type="Gene3D" id="3.40.50.300">
    <property type="entry name" value="P-loop containing nucleotide triphosphate hydrolases"/>
    <property type="match status" value="1"/>
</dbReference>
<comment type="caution">
    <text evidence="6">The sequence shown here is derived from an EMBL/GenBank/DDBJ whole genome shotgun (WGS) entry which is preliminary data.</text>
</comment>
<proteinExistence type="predicted"/>
<feature type="compositionally biased region" description="Basic and acidic residues" evidence="4">
    <location>
        <begin position="285"/>
        <end position="343"/>
    </location>
</feature>
<dbReference type="Pfam" id="PF00271">
    <property type="entry name" value="Helicase_C"/>
    <property type="match status" value="1"/>
</dbReference>
<keyword evidence="1" id="KW-0547">Nucleotide-binding</keyword>
<dbReference type="InParanoid" id="A0A409YAL6"/>
<dbReference type="AlphaFoldDB" id="A0A409YAL6"/>
<feature type="compositionally biased region" description="Basic residues" evidence="4">
    <location>
        <begin position="252"/>
        <end position="267"/>
    </location>
</feature>
<evidence type="ECO:0000256" key="3">
    <source>
        <dbReference type="ARBA" id="ARBA00022840"/>
    </source>
</evidence>
<feature type="domain" description="Helicase C-terminal" evidence="5">
    <location>
        <begin position="73"/>
        <end position="241"/>
    </location>
</feature>
<feature type="compositionally biased region" description="Basic and acidic residues" evidence="4">
    <location>
        <begin position="521"/>
        <end position="530"/>
    </location>
</feature>
<dbReference type="Proteomes" id="UP000284706">
    <property type="component" value="Unassembled WGS sequence"/>
</dbReference>
<dbReference type="InterPro" id="IPR049730">
    <property type="entry name" value="SNF2/RAD54-like_C"/>
</dbReference>
<dbReference type="EMBL" id="NHYE01001034">
    <property type="protein sequence ID" value="PPR00042.1"/>
    <property type="molecule type" value="Genomic_DNA"/>
</dbReference>
<dbReference type="SUPFAM" id="SSF52540">
    <property type="entry name" value="P-loop containing nucleoside triphosphate hydrolases"/>
    <property type="match status" value="1"/>
</dbReference>
<dbReference type="CDD" id="cd18793">
    <property type="entry name" value="SF2_C_SNF"/>
    <property type="match status" value="1"/>
</dbReference>
<feature type="compositionally biased region" description="Basic and acidic residues" evidence="4">
    <location>
        <begin position="357"/>
        <end position="372"/>
    </location>
</feature>
<dbReference type="InterPro" id="IPR050628">
    <property type="entry name" value="SNF2_RAD54_helicase_TF"/>
</dbReference>
<feature type="compositionally biased region" description="Polar residues" evidence="4">
    <location>
        <begin position="531"/>
        <end position="563"/>
    </location>
</feature>
<feature type="region of interest" description="Disordered" evidence="4">
    <location>
        <begin position="239"/>
        <end position="617"/>
    </location>
</feature>